<gene>
    <name evidence="1" type="ORF">chiPu_0016922</name>
</gene>
<dbReference type="Proteomes" id="UP000287033">
    <property type="component" value="Unassembled WGS sequence"/>
</dbReference>
<reference evidence="1 2" key="1">
    <citation type="journal article" date="2018" name="Nat. Ecol. Evol.">
        <title>Shark genomes provide insights into elasmobranch evolution and the origin of vertebrates.</title>
        <authorList>
            <person name="Hara Y"/>
            <person name="Yamaguchi K"/>
            <person name="Onimaru K"/>
            <person name="Kadota M"/>
            <person name="Koyanagi M"/>
            <person name="Keeley SD"/>
            <person name="Tatsumi K"/>
            <person name="Tanaka K"/>
            <person name="Motone F"/>
            <person name="Kageyama Y"/>
            <person name="Nozu R"/>
            <person name="Adachi N"/>
            <person name="Nishimura O"/>
            <person name="Nakagawa R"/>
            <person name="Tanegashima C"/>
            <person name="Kiyatake I"/>
            <person name="Matsumoto R"/>
            <person name="Murakumo K"/>
            <person name="Nishida K"/>
            <person name="Terakita A"/>
            <person name="Kuratani S"/>
            <person name="Sato K"/>
            <person name="Hyodo S Kuraku.S."/>
        </authorList>
    </citation>
    <scope>NUCLEOTIDE SEQUENCE [LARGE SCALE GENOMIC DNA]</scope>
</reference>
<name>A0A401T6Y6_CHIPU</name>
<comment type="caution">
    <text evidence="1">The sequence shown here is derived from an EMBL/GenBank/DDBJ whole genome shotgun (WGS) entry which is preliminary data.</text>
</comment>
<organism evidence="1 2">
    <name type="scientific">Chiloscyllium punctatum</name>
    <name type="common">Brownbanded bambooshark</name>
    <name type="synonym">Hemiscyllium punctatum</name>
    <dbReference type="NCBI Taxonomy" id="137246"/>
    <lineage>
        <taxon>Eukaryota</taxon>
        <taxon>Metazoa</taxon>
        <taxon>Chordata</taxon>
        <taxon>Craniata</taxon>
        <taxon>Vertebrata</taxon>
        <taxon>Chondrichthyes</taxon>
        <taxon>Elasmobranchii</taxon>
        <taxon>Galeomorphii</taxon>
        <taxon>Galeoidea</taxon>
        <taxon>Orectolobiformes</taxon>
        <taxon>Hemiscylliidae</taxon>
        <taxon>Chiloscyllium</taxon>
    </lineage>
</organism>
<sequence>MTHKFHFSSSSDALRSSAGAWLKISRQSVSLGNWNWAIGAGALARRCGGKKKAFFFLGYKLSLTFGKPSGRAGRLNCSADLYKRIHLLSHFVSAIDWDVLLVIEAHDFPLGITIVERYCRIEI</sequence>
<dbReference type="AlphaFoldDB" id="A0A401T6Y6"/>
<keyword evidence="2" id="KW-1185">Reference proteome</keyword>
<evidence type="ECO:0000313" key="1">
    <source>
        <dbReference type="EMBL" id="GCC38408.1"/>
    </source>
</evidence>
<proteinExistence type="predicted"/>
<dbReference type="EMBL" id="BEZZ01001176">
    <property type="protein sequence ID" value="GCC38408.1"/>
    <property type="molecule type" value="Genomic_DNA"/>
</dbReference>
<evidence type="ECO:0000313" key="2">
    <source>
        <dbReference type="Proteomes" id="UP000287033"/>
    </source>
</evidence>
<accession>A0A401T6Y6</accession>
<protein>
    <submittedName>
        <fullName evidence="1">Uncharacterized protein</fullName>
    </submittedName>
</protein>